<keyword evidence="5" id="KW-0507">mRNA processing</keyword>
<evidence type="ECO:0000259" key="9">
    <source>
        <dbReference type="Pfam" id="PF08648"/>
    </source>
</evidence>
<name>A0A1E4T5P7_9ASCO</name>
<feature type="domain" description="U4/U6.U5 small nuclear ribonucleoprotein 27kDa protein" evidence="9">
    <location>
        <begin position="82"/>
        <end position="133"/>
    </location>
</feature>
<sequence length="140" mass="15810">MMSGKLQIKLKAKTADDKVSKDDSKQDVYDDKQTTTTTSTSTTSTSTSTTSTSTTTESVSEVSRGRSRTKEQIEIIQETPSDDMFHLMGFTNFKSTKNKKVIGTDCYGVNKKQKTTYRQYMNREKGFNRPLSPPRKPKKN</sequence>
<organism evidence="10 11">
    <name type="scientific">[Candida] arabinofermentans NRRL YB-2248</name>
    <dbReference type="NCBI Taxonomy" id="983967"/>
    <lineage>
        <taxon>Eukaryota</taxon>
        <taxon>Fungi</taxon>
        <taxon>Dikarya</taxon>
        <taxon>Ascomycota</taxon>
        <taxon>Saccharomycotina</taxon>
        <taxon>Pichiomycetes</taxon>
        <taxon>Pichiales</taxon>
        <taxon>Pichiaceae</taxon>
        <taxon>Ogataea</taxon>
        <taxon>Ogataea/Candida clade</taxon>
    </lineage>
</organism>
<keyword evidence="11" id="KW-1185">Reference proteome</keyword>
<dbReference type="PANTHER" id="PTHR31077">
    <property type="entry name" value="U4/U6.U5 SMALL NUCLEAR RIBONUCLEOPROTEIN 27 KDA PROTEIN"/>
    <property type="match status" value="1"/>
</dbReference>
<evidence type="ECO:0000256" key="8">
    <source>
        <dbReference type="SAM" id="MobiDB-lite"/>
    </source>
</evidence>
<protein>
    <recommendedName>
        <fullName evidence="9">U4/U6.U5 small nuclear ribonucleoprotein 27kDa protein domain-containing protein</fullName>
    </recommendedName>
</protein>
<dbReference type="Pfam" id="PF08648">
    <property type="entry name" value="SNRNP27"/>
    <property type="match status" value="1"/>
</dbReference>
<accession>A0A1E4T5P7</accession>
<comment type="subunit">
    <text evidence="4">Part of a tri-snRNP complex.</text>
</comment>
<dbReference type="InterPro" id="IPR013957">
    <property type="entry name" value="SNRNP27"/>
</dbReference>
<proteinExistence type="inferred from homology"/>
<evidence type="ECO:0000313" key="11">
    <source>
        <dbReference type="Proteomes" id="UP000094801"/>
    </source>
</evidence>
<dbReference type="STRING" id="983967.A0A1E4T5P7"/>
<evidence type="ECO:0000313" key="10">
    <source>
        <dbReference type="EMBL" id="ODV87084.1"/>
    </source>
</evidence>
<feature type="region of interest" description="Disordered" evidence="8">
    <location>
        <begin position="121"/>
        <end position="140"/>
    </location>
</feature>
<dbReference type="Proteomes" id="UP000094801">
    <property type="component" value="Unassembled WGS sequence"/>
</dbReference>
<keyword evidence="7" id="KW-0539">Nucleus</keyword>
<gene>
    <name evidence="10" type="ORF">CANARDRAFT_26516</name>
</gene>
<feature type="compositionally biased region" description="Basic and acidic residues" evidence="8">
    <location>
        <begin position="13"/>
        <end position="33"/>
    </location>
</feature>
<evidence type="ECO:0000256" key="2">
    <source>
        <dbReference type="ARBA" id="ARBA00004123"/>
    </source>
</evidence>
<evidence type="ECO:0000256" key="1">
    <source>
        <dbReference type="ARBA" id="ARBA00003632"/>
    </source>
</evidence>
<evidence type="ECO:0000256" key="4">
    <source>
        <dbReference type="ARBA" id="ARBA00011825"/>
    </source>
</evidence>
<dbReference type="OrthoDB" id="21368at2759"/>
<dbReference type="AlphaFoldDB" id="A0A1E4T5P7"/>
<dbReference type="EMBL" id="KV453848">
    <property type="protein sequence ID" value="ODV87084.1"/>
    <property type="molecule type" value="Genomic_DNA"/>
</dbReference>
<keyword evidence="6" id="KW-0508">mRNA splicing</keyword>
<comment type="function">
    <text evidence="1">May play a role in mRNA splicing.</text>
</comment>
<dbReference type="PANTHER" id="PTHR31077:SF1">
    <property type="entry name" value="U4_U6.U5 SMALL NUCLEAR RIBONUCLEOPROTEIN 27 KDA PROTEIN"/>
    <property type="match status" value="1"/>
</dbReference>
<dbReference type="GO" id="GO:0008380">
    <property type="term" value="P:RNA splicing"/>
    <property type="evidence" value="ECO:0007669"/>
    <property type="project" value="UniProtKB-KW"/>
</dbReference>
<comment type="similarity">
    <text evidence="3">Belongs to the SNUT3 family.</text>
</comment>
<evidence type="ECO:0000256" key="6">
    <source>
        <dbReference type="ARBA" id="ARBA00023187"/>
    </source>
</evidence>
<feature type="region of interest" description="Disordered" evidence="8">
    <location>
        <begin position="1"/>
        <end position="70"/>
    </location>
</feature>
<reference evidence="11" key="1">
    <citation type="submission" date="2016-04" db="EMBL/GenBank/DDBJ databases">
        <title>Comparative genomics of biotechnologically important yeasts.</title>
        <authorList>
            <consortium name="DOE Joint Genome Institute"/>
            <person name="Riley R."/>
            <person name="Haridas S."/>
            <person name="Wolfe K.H."/>
            <person name="Lopes M.R."/>
            <person name="Hittinger C.T."/>
            <person name="Goker M."/>
            <person name="Salamov A."/>
            <person name="Wisecaver J."/>
            <person name="Long T.M."/>
            <person name="Aerts A.L."/>
            <person name="Barry K."/>
            <person name="Choi C."/>
            <person name="Clum A."/>
            <person name="Coughlan A.Y."/>
            <person name="Deshpande S."/>
            <person name="Douglass A.P."/>
            <person name="Hanson S.J."/>
            <person name="Klenk H.-P."/>
            <person name="Labutti K."/>
            <person name="Lapidus A."/>
            <person name="Lindquist E."/>
            <person name="Lipzen A."/>
            <person name="Meier-Kolthoff J.P."/>
            <person name="Ohm R.A."/>
            <person name="Otillar R.P."/>
            <person name="Pangilinan J."/>
            <person name="Peng Y."/>
            <person name="Rokas A."/>
            <person name="Rosa C.A."/>
            <person name="Scheuner C."/>
            <person name="Sibirny A.A."/>
            <person name="Slot J.C."/>
            <person name="Stielow J.B."/>
            <person name="Sun H."/>
            <person name="Kurtzman C.P."/>
            <person name="Blackwell M."/>
            <person name="Grigoriev I.V."/>
            <person name="Jeffries T.W."/>
        </authorList>
    </citation>
    <scope>NUCLEOTIDE SEQUENCE [LARGE SCALE GENOMIC DNA]</scope>
    <source>
        <strain evidence="11">NRRL YB-2248</strain>
    </source>
</reference>
<feature type="compositionally biased region" description="Low complexity" evidence="8">
    <location>
        <begin position="34"/>
        <end position="62"/>
    </location>
</feature>
<evidence type="ECO:0000256" key="7">
    <source>
        <dbReference type="ARBA" id="ARBA00023242"/>
    </source>
</evidence>
<dbReference type="GO" id="GO:0006397">
    <property type="term" value="P:mRNA processing"/>
    <property type="evidence" value="ECO:0007669"/>
    <property type="project" value="UniProtKB-KW"/>
</dbReference>
<comment type="subcellular location">
    <subcellularLocation>
        <location evidence="2">Nucleus</location>
    </subcellularLocation>
</comment>
<evidence type="ECO:0000256" key="5">
    <source>
        <dbReference type="ARBA" id="ARBA00022664"/>
    </source>
</evidence>
<evidence type="ECO:0000256" key="3">
    <source>
        <dbReference type="ARBA" id="ARBA00008218"/>
    </source>
</evidence>
<dbReference type="GO" id="GO:0071011">
    <property type="term" value="C:precatalytic spliceosome"/>
    <property type="evidence" value="ECO:0007669"/>
    <property type="project" value="TreeGrafter"/>
</dbReference>